<gene>
    <name evidence="5" type="ORF">MBSD_n1675</name>
</gene>
<dbReference type="Proteomes" id="UP000253740">
    <property type="component" value="Unassembled WGS sequence"/>
</dbReference>
<feature type="domain" description="Glycosyl transferase family 1" evidence="3">
    <location>
        <begin position="197"/>
        <end position="349"/>
    </location>
</feature>
<dbReference type="AlphaFoldDB" id="A0A0K8QNC2"/>
<keyword evidence="1" id="KW-0328">Glycosyltransferase</keyword>
<dbReference type="PANTHER" id="PTHR12526:SF510">
    <property type="entry name" value="D-INOSITOL 3-PHOSPHATE GLYCOSYLTRANSFERASE"/>
    <property type="match status" value="1"/>
</dbReference>
<dbReference type="SUPFAM" id="SSF53756">
    <property type="entry name" value="UDP-Glycosyltransferase/glycogen phosphorylase"/>
    <property type="match status" value="1"/>
</dbReference>
<dbReference type="InterPro" id="IPR001296">
    <property type="entry name" value="Glyco_trans_1"/>
</dbReference>
<name>A0A0K8QNC2_9GAMM</name>
<dbReference type="Gene3D" id="3.40.50.2000">
    <property type="entry name" value="Glycogen Phosphorylase B"/>
    <property type="match status" value="2"/>
</dbReference>
<dbReference type="EMBL" id="DF970200">
    <property type="protein sequence ID" value="GAP66368.1"/>
    <property type="molecule type" value="Genomic_DNA"/>
</dbReference>
<evidence type="ECO:0000256" key="2">
    <source>
        <dbReference type="ARBA" id="ARBA00022679"/>
    </source>
</evidence>
<evidence type="ECO:0000256" key="1">
    <source>
        <dbReference type="ARBA" id="ARBA00022676"/>
    </source>
</evidence>
<dbReference type="Pfam" id="PF00534">
    <property type="entry name" value="Glycos_transf_1"/>
    <property type="match status" value="1"/>
</dbReference>
<evidence type="ECO:0000259" key="4">
    <source>
        <dbReference type="Pfam" id="PF13439"/>
    </source>
</evidence>
<keyword evidence="6" id="KW-1185">Reference proteome</keyword>
<dbReference type="GO" id="GO:0016757">
    <property type="term" value="F:glycosyltransferase activity"/>
    <property type="evidence" value="ECO:0007669"/>
    <property type="project" value="UniProtKB-KW"/>
</dbReference>
<organism evidence="5">
    <name type="scientific">Mizugakiibacter sediminis</name>
    <dbReference type="NCBI Taxonomy" id="1475481"/>
    <lineage>
        <taxon>Bacteria</taxon>
        <taxon>Pseudomonadati</taxon>
        <taxon>Pseudomonadota</taxon>
        <taxon>Gammaproteobacteria</taxon>
        <taxon>Lysobacterales</taxon>
        <taxon>Rhodanobacteraceae</taxon>
        <taxon>Mizugakiibacter</taxon>
    </lineage>
</organism>
<sequence>MRVLMVLESSFPTRGGGGAESQLATLSGGLRRRGVRVVVVTPRRRHRRELPAAGRHAGAAVCRIGYPPLPGLGALVLLARLAMLLIAQRRRTDAVHVHIAHHMALVCCALGPLLGLRVVVKVSGWWELDRGLLAARARHSLRGRLARRLLRRAYAFQAISRRVADALQEEGFDPARIHLLPNAVDIDRFRSHAGPGQAARTAVYVGRLVPEKGLDTLIAALARVPDLRLRLVGAGDCLEALRAQVRELGLQARIEFIGHSDGIAAELAQAHVGVLPSLIEGLSNTLLEYMAAGLSVVASRVSGSEDLIEPGKCGWLVDPGDVDGLAAALAEAAALPRERLEAMGSAARSRVARYAGLDIVLDRLLRLYCGDETLPAVRAAHLSGG</sequence>
<evidence type="ECO:0000313" key="5">
    <source>
        <dbReference type="EMBL" id="GAP66368.1"/>
    </source>
</evidence>
<proteinExistence type="predicted"/>
<keyword evidence="2 5" id="KW-0808">Transferase</keyword>
<reference evidence="5" key="1">
    <citation type="submission" date="2015-08" db="EMBL/GenBank/DDBJ databases">
        <title>Complete DNA Sequence of Pseudomonas syringae pv. actinidiae, the Causal Agent of Kiwifruit Canker Disease.</title>
        <authorList>
            <person name="Rikkerink E.H.A."/>
            <person name="Fineran P.C."/>
        </authorList>
    </citation>
    <scope>NUCLEOTIDE SEQUENCE</scope>
    <source>
        <strain evidence="5">SkMP5</strain>
    </source>
</reference>
<evidence type="ECO:0000313" key="6">
    <source>
        <dbReference type="Proteomes" id="UP000253740"/>
    </source>
</evidence>
<evidence type="ECO:0000259" key="3">
    <source>
        <dbReference type="Pfam" id="PF00534"/>
    </source>
</evidence>
<protein>
    <submittedName>
        <fullName evidence="5">Glycosyltransferase, group 1 family protein</fullName>
    </submittedName>
</protein>
<feature type="domain" description="Glycosyltransferase subfamily 4-like N-terminal" evidence="4">
    <location>
        <begin position="17"/>
        <end position="188"/>
    </location>
</feature>
<dbReference type="InterPro" id="IPR028098">
    <property type="entry name" value="Glyco_trans_4-like_N"/>
</dbReference>
<dbReference type="CDD" id="cd03811">
    <property type="entry name" value="GT4_GT28_WabH-like"/>
    <property type="match status" value="1"/>
</dbReference>
<dbReference type="Pfam" id="PF13439">
    <property type="entry name" value="Glyco_transf_4"/>
    <property type="match status" value="1"/>
</dbReference>
<dbReference type="PANTHER" id="PTHR12526">
    <property type="entry name" value="GLYCOSYLTRANSFERASE"/>
    <property type="match status" value="1"/>
</dbReference>
<accession>A0A0K8QNC2</accession>
<dbReference type="STRING" id="1475481.GCA_000953855_01706"/>